<evidence type="ECO:0000313" key="5">
    <source>
        <dbReference type="Proteomes" id="UP001230268"/>
    </source>
</evidence>
<dbReference type="Proteomes" id="UP001230268">
    <property type="component" value="Unassembled WGS sequence"/>
</dbReference>
<dbReference type="InterPro" id="IPR044215">
    <property type="entry name" value="PIG-H"/>
</dbReference>
<dbReference type="GO" id="GO:0006506">
    <property type="term" value="P:GPI anchor biosynthetic process"/>
    <property type="evidence" value="ECO:0007669"/>
    <property type="project" value="InterPro"/>
</dbReference>
<organism evidence="4 5">
    <name type="scientific">Babesia gibsoni</name>
    <dbReference type="NCBI Taxonomy" id="33632"/>
    <lineage>
        <taxon>Eukaryota</taxon>
        <taxon>Sar</taxon>
        <taxon>Alveolata</taxon>
        <taxon>Apicomplexa</taxon>
        <taxon>Aconoidasida</taxon>
        <taxon>Piroplasmida</taxon>
        <taxon>Babesiidae</taxon>
        <taxon>Babesia</taxon>
    </lineage>
</organism>
<comment type="caution">
    <text evidence="4">The sequence shown here is derived from an EMBL/GenBank/DDBJ whole genome shotgun (WGS) entry which is preliminary data.</text>
</comment>
<proteinExistence type="inferred from homology"/>
<keyword evidence="5" id="KW-1185">Reference proteome</keyword>
<evidence type="ECO:0000256" key="1">
    <source>
        <dbReference type="ARBA" id="ARBA00004687"/>
    </source>
</evidence>
<evidence type="ECO:0000313" key="4">
    <source>
        <dbReference type="EMBL" id="KAK1444020.1"/>
    </source>
</evidence>
<protein>
    <recommendedName>
        <fullName evidence="3">Phosphatidylinositol N-acetylglucosaminyltransferase subunit H conserved domain-containing protein</fullName>
    </recommendedName>
</protein>
<accession>A0AAD8PET7</accession>
<dbReference type="PANTHER" id="PTHR15231">
    <property type="entry name" value="PHOSPHATIDYLINOSITOL N-ACETYLGLUCOSAMINYLTRANSFERASE SUBUNIT H"/>
    <property type="match status" value="1"/>
</dbReference>
<dbReference type="EMBL" id="JAVEPI010000002">
    <property type="protein sequence ID" value="KAK1444020.1"/>
    <property type="molecule type" value="Genomic_DNA"/>
</dbReference>
<dbReference type="PANTHER" id="PTHR15231:SF1">
    <property type="entry name" value="PHOSPHATIDYLINOSITOL N-ACETYLGLUCOSAMINYLTRANSFERASE SUBUNIT H"/>
    <property type="match status" value="1"/>
</dbReference>
<dbReference type="InterPro" id="IPR019328">
    <property type="entry name" value="PIGH-H_dom"/>
</dbReference>
<gene>
    <name evidence="4" type="ORF">BgAZ_208960</name>
</gene>
<feature type="domain" description="Phosphatidylinositol N-acetylglucosaminyltransferase subunit H conserved" evidence="3">
    <location>
        <begin position="6"/>
        <end position="68"/>
    </location>
</feature>
<dbReference type="GO" id="GO:0000506">
    <property type="term" value="C:glycosylphosphatidylinositol-N-acetylglucosaminyltransferase (GPI-GnT) complex"/>
    <property type="evidence" value="ECO:0007669"/>
    <property type="project" value="InterPro"/>
</dbReference>
<comment type="similarity">
    <text evidence="2">Belongs to the PIGH family.</text>
</comment>
<comment type="pathway">
    <text evidence="1">Glycolipid biosynthesis; glycosylphosphatidylinositol-anchor biosynthesis.</text>
</comment>
<reference evidence="4" key="1">
    <citation type="submission" date="2023-08" db="EMBL/GenBank/DDBJ databases">
        <title>Draft sequence of the Babesia gibsoni genome.</title>
        <authorList>
            <person name="Yamagishi J.Y."/>
            <person name="Xuan X.X."/>
        </authorList>
    </citation>
    <scope>NUCLEOTIDE SEQUENCE</scope>
    <source>
        <strain evidence="4">Azabu</strain>
    </source>
</reference>
<evidence type="ECO:0000259" key="3">
    <source>
        <dbReference type="Pfam" id="PF10181"/>
    </source>
</evidence>
<evidence type="ECO:0000256" key="2">
    <source>
        <dbReference type="ARBA" id="ARBA00009610"/>
    </source>
</evidence>
<dbReference type="AlphaFoldDB" id="A0AAD8PET7"/>
<sequence>MSTERLIFLKGYGLQIESRRWNGGKSVRGIPIGDVQFLLINEVMFLDDVTFYMAIILKDTEEIILPFQNAIPRLKNLKMIYRTFNEMFPDHSRYVAPETELLSMQ</sequence>
<dbReference type="Pfam" id="PF10181">
    <property type="entry name" value="PIG-H"/>
    <property type="match status" value="1"/>
</dbReference>
<name>A0AAD8PET7_BABGI</name>